<evidence type="ECO:0000313" key="3">
    <source>
        <dbReference type="Proteomes" id="UP001642484"/>
    </source>
</evidence>
<dbReference type="Proteomes" id="UP001642484">
    <property type="component" value="Unassembled WGS sequence"/>
</dbReference>
<proteinExistence type="predicted"/>
<name>A0ABP0PFB5_9DINO</name>
<keyword evidence="1" id="KW-0732">Signal</keyword>
<keyword evidence="3" id="KW-1185">Reference proteome</keyword>
<comment type="caution">
    <text evidence="2">The sequence shown here is derived from an EMBL/GenBank/DDBJ whole genome shotgun (WGS) entry which is preliminary data.</text>
</comment>
<accession>A0ABP0PFB5</accession>
<organism evidence="2 3">
    <name type="scientific">Durusdinium trenchii</name>
    <dbReference type="NCBI Taxonomy" id="1381693"/>
    <lineage>
        <taxon>Eukaryota</taxon>
        <taxon>Sar</taxon>
        <taxon>Alveolata</taxon>
        <taxon>Dinophyceae</taxon>
        <taxon>Suessiales</taxon>
        <taxon>Symbiodiniaceae</taxon>
        <taxon>Durusdinium</taxon>
    </lineage>
</organism>
<gene>
    <name evidence="2" type="ORF">CCMP2556_LOCUS36143</name>
</gene>
<reference evidence="2 3" key="1">
    <citation type="submission" date="2024-02" db="EMBL/GenBank/DDBJ databases">
        <authorList>
            <person name="Chen Y."/>
            <person name="Shah S."/>
            <person name="Dougan E. K."/>
            <person name="Thang M."/>
            <person name="Chan C."/>
        </authorList>
    </citation>
    <scope>NUCLEOTIDE SEQUENCE [LARGE SCALE GENOMIC DNA]</scope>
</reference>
<feature type="chain" id="PRO_5046217259" evidence="1">
    <location>
        <begin position="20"/>
        <end position="468"/>
    </location>
</feature>
<evidence type="ECO:0000256" key="1">
    <source>
        <dbReference type="SAM" id="SignalP"/>
    </source>
</evidence>
<dbReference type="EMBL" id="CAXAMN010022873">
    <property type="protein sequence ID" value="CAK9073400.1"/>
    <property type="molecule type" value="Genomic_DNA"/>
</dbReference>
<feature type="signal peptide" evidence="1">
    <location>
        <begin position="1"/>
        <end position="19"/>
    </location>
</feature>
<sequence>MVQLARCQRVLLLAVSAAAVCTPEEVLQALRCFDFQEEENINTYSEELLDFCEAMRAEHGGCVPQLACRCLGEFLEIGRQVRSDLADLKNHLETNISRLRNFTDRATRWQLHMRPGSPGSGRAHEARLAFWKKFMPLKRSLHWTGSLGATIADDLAPDIVGLAKMGSELLDYAKTKSRQSVYELQLSHGNGCIVNIFHETCDKPHFRIFHAFPPVHGPATEERFLDFLGISNPVEGHCYETQLALYAPSRSFECLWLHQNVPLPRFWPILDEEYLEWADILSSSFDAASHRRSFRMADIGSGAYGLWAARAAKAFLRHAEPWQGCKLLLVEPFELGDHSVLQSHLAWNFPEGRCNFVVHEEMLKSSEQLKALLDGEPWDLVDIDAQGYEHPLLKGLASWLLGRVRRLHISTHDRWKHWEIIGWLKDAGWHVPVHYPTLSTSGMTSIGLENFLNADGHITAVLPTLAWS</sequence>
<protein>
    <submittedName>
        <fullName evidence="2">Uncharacterized protein</fullName>
    </submittedName>
</protein>
<evidence type="ECO:0000313" key="2">
    <source>
        <dbReference type="EMBL" id="CAK9073400.1"/>
    </source>
</evidence>